<sequence length="85" mass="9829">MKPEAIQPLVGRHYSRAYDIERLVGMVRDFGADHGIATDCKVEMLLREWETETRAEQSPVDHCGGVHQQRDHHPTKEAIHMWARP</sequence>
<dbReference type="Proteomes" id="UP000654918">
    <property type="component" value="Unassembled WGS sequence"/>
</dbReference>
<evidence type="ECO:0000313" key="2">
    <source>
        <dbReference type="EMBL" id="KAF6825971.1"/>
    </source>
</evidence>
<evidence type="ECO:0000313" key="3">
    <source>
        <dbReference type="Proteomes" id="UP000654918"/>
    </source>
</evidence>
<keyword evidence="3" id="KW-1185">Reference proteome</keyword>
<dbReference type="AlphaFoldDB" id="A0A8H6K842"/>
<accession>A0A8H6K842</accession>
<reference evidence="2" key="1">
    <citation type="journal article" date="2020" name="Phytopathology">
        <title>Genome Sequence Resources of Colletotrichum truncatum, C. plurivorum, C. musicola, and C. sojae: Four Species Pathogenic to Soybean (Glycine max).</title>
        <authorList>
            <person name="Rogerio F."/>
            <person name="Boufleur T.R."/>
            <person name="Ciampi-Guillardi M."/>
            <person name="Sukno S.A."/>
            <person name="Thon M.R."/>
            <person name="Massola Junior N.S."/>
            <person name="Baroncelli R."/>
        </authorList>
    </citation>
    <scope>NUCLEOTIDE SEQUENCE</scope>
    <source>
        <strain evidence="2">LFN00145</strain>
    </source>
</reference>
<organism evidence="2 3">
    <name type="scientific">Colletotrichum plurivorum</name>
    <dbReference type="NCBI Taxonomy" id="2175906"/>
    <lineage>
        <taxon>Eukaryota</taxon>
        <taxon>Fungi</taxon>
        <taxon>Dikarya</taxon>
        <taxon>Ascomycota</taxon>
        <taxon>Pezizomycotina</taxon>
        <taxon>Sordariomycetes</taxon>
        <taxon>Hypocreomycetidae</taxon>
        <taxon>Glomerellales</taxon>
        <taxon>Glomerellaceae</taxon>
        <taxon>Colletotrichum</taxon>
        <taxon>Colletotrichum orchidearum species complex</taxon>
    </lineage>
</organism>
<feature type="region of interest" description="Disordered" evidence="1">
    <location>
        <begin position="53"/>
        <end position="85"/>
    </location>
</feature>
<proteinExistence type="predicted"/>
<protein>
    <submittedName>
        <fullName evidence="2">Uncharacterized protein</fullName>
    </submittedName>
</protein>
<evidence type="ECO:0000256" key="1">
    <source>
        <dbReference type="SAM" id="MobiDB-lite"/>
    </source>
</evidence>
<feature type="compositionally biased region" description="Basic and acidic residues" evidence="1">
    <location>
        <begin position="68"/>
        <end position="79"/>
    </location>
</feature>
<dbReference type="EMBL" id="WIGO01000163">
    <property type="protein sequence ID" value="KAF6825971.1"/>
    <property type="molecule type" value="Genomic_DNA"/>
</dbReference>
<comment type="caution">
    <text evidence="2">The sequence shown here is derived from an EMBL/GenBank/DDBJ whole genome shotgun (WGS) entry which is preliminary data.</text>
</comment>
<gene>
    <name evidence="2" type="ORF">CPLU01_09963</name>
</gene>
<name>A0A8H6K842_9PEZI</name>